<dbReference type="EMBL" id="CAKOFQ010006860">
    <property type="protein sequence ID" value="CAH1977582.1"/>
    <property type="molecule type" value="Genomic_DNA"/>
</dbReference>
<dbReference type="AlphaFoldDB" id="A0A9P0KMG2"/>
<protein>
    <submittedName>
        <fullName evidence="1">Uncharacterized protein</fullName>
    </submittedName>
</protein>
<name>A0A9P0KMG2_ACAOB</name>
<organism evidence="1 2">
    <name type="scientific">Acanthoscelides obtectus</name>
    <name type="common">Bean weevil</name>
    <name type="synonym">Bruchus obtectus</name>
    <dbReference type="NCBI Taxonomy" id="200917"/>
    <lineage>
        <taxon>Eukaryota</taxon>
        <taxon>Metazoa</taxon>
        <taxon>Ecdysozoa</taxon>
        <taxon>Arthropoda</taxon>
        <taxon>Hexapoda</taxon>
        <taxon>Insecta</taxon>
        <taxon>Pterygota</taxon>
        <taxon>Neoptera</taxon>
        <taxon>Endopterygota</taxon>
        <taxon>Coleoptera</taxon>
        <taxon>Polyphaga</taxon>
        <taxon>Cucujiformia</taxon>
        <taxon>Chrysomeloidea</taxon>
        <taxon>Chrysomelidae</taxon>
        <taxon>Bruchinae</taxon>
        <taxon>Bruchini</taxon>
        <taxon>Acanthoscelides</taxon>
    </lineage>
</organism>
<keyword evidence="2" id="KW-1185">Reference proteome</keyword>
<sequence>MHVERERRCQMSILCCLTIVHQRHQCFRKPFIGNIHSWPQLILPRWFIRDIPELYASRSLTSIYRVDIHNRFKWLYVRRPVNMEIQHHSSIQV</sequence>
<reference evidence="1" key="1">
    <citation type="submission" date="2022-03" db="EMBL/GenBank/DDBJ databases">
        <authorList>
            <person name="Sayadi A."/>
        </authorList>
    </citation>
    <scope>NUCLEOTIDE SEQUENCE</scope>
</reference>
<evidence type="ECO:0000313" key="1">
    <source>
        <dbReference type="EMBL" id="CAH1977582.1"/>
    </source>
</evidence>
<proteinExistence type="predicted"/>
<evidence type="ECO:0000313" key="2">
    <source>
        <dbReference type="Proteomes" id="UP001152888"/>
    </source>
</evidence>
<dbReference type="Proteomes" id="UP001152888">
    <property type="component" value="Unassembled WGS sequence"/>
</dbReference>
<accession>A0A9P0KMG2</accession>
<comment type="caution">
    <text evidence="1">The sequence shown here is derived from an EMBL/GenBank/DDBJ whole genome shotgun (WGS) entry which is preliminary data.</text>
</comment>
<gene>
    <name evidence="1" type="ORF">ACAOBT_LOCUS12741</name>
</gene>